<dbReference type="InterPro" id="IPR007560">
    <property type="entry name" value="Restrct_endonuc_IV_Mrr"/>
</dbReference>
<accession>A0ABS7AUG4</accession>
<dbReference type="Proteomes" id="UP001519863">
    <property type="component" value="Unassembled WGS sequence"/>
</dbReference>
<dbReference type="EMBL" id="JAHXZI010000001">
    <property type="protein sequence ID" value="MBW6432397.1"/>
    <property type="molecule type" value="Genomic_DNA"/>
</dbReference>
<keyword evidence="3" id="KW-1185">Reference proteome</keyword>
<name>A0ABS7AUG4_9ACTN</name>
<sequence>MDANPGPPDDVLWRRYEESVHDLLKQLDPGAKIVHNEKVRGRLSQTDRQIDVWVVGTVLETIEVHVAIECKRYRRPVSIEVVDQFVGKLLDVGAGIGVLYSYSGFTNSAVARAEAATNPRVLTVAVQTPAVVLRNTGVPGYPASLLVQAVPPLWVEDLAADGFTSFVVSGEWPRSWL</sequence>
<gene>
    <name evidence="2" type="ORF">KZ829_01390</name>
</gene>
<proteinExistence type="predicted"/>
<dbReference type="GO" id="GO:0004519">
    <property type="term" value="F:endonuclease activity"/>
    <property type="evidence" value="ECO:0007669"/>
    <property type="project" value="UniProtKB-KW"/>
</dbReference>
<keyword evidence="2" id="KW-0540">Nuclease</keyword>
<dbReference type="Pfam" id="PF04471">
    <property type="entry name" value="Mrr_cat"/>
    <property type="match status" value="1"/>
</dbReference>
<comment type="caution">
    <text evidence="2">The sequence shown here is derived from an EMBL/GenBank/DDBJ whole genome shotgun (WGS) entry which is preliminary data.</text>
</comment>
<dbReference type="InterPro" id="IPR011335">
    <property type="entry name" value="Restrct_endonuc-II-like"/>
</dbReference>
<dbReference type="SUPFAM" id="SSF52980">
    <property type="entry name" value="Restriction endonuclease-like"/>
    <property type="match status" value="1"/>
</dbReference>
<feature type="domain" description="Restriction endonuclease type IV Mrr" evidence="1">
    <location>
        <begin position="11"/>
        <end position="118"/>
    </location>
</feature>
<dbReference type="Gene3D" id="3.40.1350.10">
    <property type="match status" value="1"/>
</dbReference>
<organism evidence="2 3">
    <name type="scientific">Actinoplanes hulinensis</name>
    <dbReference type="NCBI Taxonomy" id="1144547"/>
    <lineage>
        <taxon>Bacteria</taxon>
        <taxon>Bacillati</taxon>
        <taxon>Actinomycetota</taxon>
        <taxon>Actinomycetes</taxon>
        <taxon>Micromonosporales</taxon>
        <taxon>Micromonosporaceae</taxon>
        <taxon>Actinoplanes</taxon>
    </lineage>
</organism>
<evidence type="ECO:0000313" key="3">
    <source>
        <dbReference type="Proteomes" id="UP001519863"/>
    </source>
</evidence>
<evidence type="ECO:0000313" key="2">
    <source>
        <dbReference type="EMBL" id="MBW6432397.1"/>
    </source>
</evidence>
<reference evidence="2 3" key="1">
    <citation type="journal article" date="2013" name="Antonie Van Leeuwenhoek">
        <title>Actinoplanes hulinensis sp. nov., a novel actinomycete isolated from soybean root (Glycine max (L.) Merr).</title>
        <authorList>
            <person name="Shen Y."/>
            <person name="Liu C."/>
            <person name="Wang X."/>
            <person name="Zhao J."/>
            <person name="Jia F."/>
            <person name="Zhang Y."/>
            <person name="Wang L."/>
            <person name="Yang D."/>
            <person name="Xiang W."/>
        </authorList>
    </citation>
    <scope>NUCLEOTIDE SEQUENCE [LARGE SCALE GENOMIC DNA]</scope>
    <source>
        <strain evidence="2 3">NEAU-M9</strain>
    </source>
</reference>
<keyword evidence="2" id="KW-0255">Endonuclease</keyword>
<dbReference type="RefSeq" id="WP_220142049.1">
    <property type="nucleotide sequence ID" value="NZ_JAHXZI010000001.1"/>
</dbReference>
<evidence type="ECO:0000259" key="1">
    <source>
        <dbReference type="Pfam" id="PF04471"/>
    </source>
</evidence>
<protein>
    <submittedName>
        <fullName evidence="2">Restriction endonuclease</fullName>
    </submittedName>
</protein>
<keyword evidence="2" id="KW-0378">Hydrolase</keyword>
<dbReference type="InterPro" id="IPR011856">
    <property type="entry name" value="tRNA_endonuc-like_dom_sf"/>
</dbReference>